<reference evidence="4" key="1">
    <citation type="journal article" date="2019" name="Int. J. Syst. Evol. Microbiol.">
        <title>The Global Catalogue of Microorganisms (GCM) 10K type strain sequencing project: providing services to taxonomists for standard genome sequencing and annotation.</title>
        <authorList>
            <consortium name="The Broad Institute Genomics Platform"/>
            <consortium name="The Broad Institute Genome Sequencing Center for Infectious Disease"/>
            <person name="Wu L."/>
            <person name="Ma J."/>
        </authorList>
    </citation>
    <scope>NUCLEOTIDE SEQUENCE [LARGE SCALE GENOMIC DNA]</scope>
    <source>
        <strain evidence="4">CCUG 49452</strain>
    </source>
</reference>
<dbReference type="InterPro" id="IPR045584">
    <property type="entry name" value="Pilin-like"/>
</dbReference>
<feature type="compositionally biased region" description="Low complexity" evidence="1">
    <location>
        <begin position="278"/>
        <end position="289"/>
    </location>
</feature>
<name>A0ABV9QK57_9BURK</name>
<dbReference type="PROSITE" id="PS00409">
    <property type="entry name" value="PROKAR_NTER_METHYL"/>
    <property type="match status" value="1"/>
</dbReference>
<dbReference type="NCBIfam" id="TIGR02532">
    <property type="entry name" value="IV_pilin_GFxxxE"/>
    <property type="match status" value="1"/>
</dbReference>
<keyword evidence="2" id="KW-1133">Transmembrane helix</keyword>
<evidence type="ECO:0000313" key="4">
    <source>
        <dbReference type="Proteomes" id="UP001596001"/>
    </source>
</evidence>
<dbReference type="RefSeq" id="WP_382433991.1">
    <property type="nucleotide sequence ID" value="NZ_JBHSHJ010000013.1"/>
</dbReference>
<accession>A0ABV9QK57</accession>
<feature type="compositionally biased region" description="Polar residues" evidence="1">
    <location>
        <begin position="244"/>
        <end position="264"/>
    </location>
</feature>
<keyword evidence="4" id="KW-1185">Reference proteome</keyword>
<dbReference type="Pfam" id="PF07963">
    <property type="entry name" value="N_methyl"/>
    <property type="match status" value="1"/>
</dbReference>
<keyword evidence="2" id="KW-0472">Membrane</keyword>
<protein>
    <submittedName>
        <fullName evidence="3">Type II secretion system protein</fullName>
    </submittedName>
</protein>
<evidence type="ECO:0000256" key="1">
    <source>
        <dbReference type="SAM" id="MobiDB-lite"/>
    </source>
</evidence>
<comment type="caution">
    <text evidence="3">The sequence shown here is derived from an EMBL/GenBank/DDBJ whole genome shotgun (WGS) entry which is preliminary data.</text>
</comment>
<keyword evidence="2" id="KW-0812">Transmembrane</keyword>
<dbReference type="InterPro" id="IPR012902">
    <property type="entry name" value="N_methyl_site"/>
</dbReference>
<evidence type="ECO:0000256" key="2">
    <source>
        <dbReference type="SAM" id="Phobius"/>
    </source>
</evidence>
<dbReference type="SUPFAM" id="SSF54523">
    <property type="entry name" value="Pili subunits"/>
    <property type="match status" value="1"/>
</dbReference>
<sequence>MSKPHSIHRLHRQVQQGFTLIELAIVLAVIGLIIGAVAIAKDVQRNAEYQKAVNKFAYQWKMAYDQYYQRTGVVLGDCQQAPTYMVNGAETEIPTGTNACTRPGGSGTAGIPENFANRGLKICNGQGYAAGQVGLGDATLATQNLRALMTRAGVRMPPGRGEGHEDRFVYIDSNGNAAELQVCFQWNTSGTASGAGNVMVVRGLTPDLARFMDQVIDGKPDSREGRFRIQSRPSHAAATEANAPGTQWEANNTQGNNIATTAANSAMGGSDTRQTIDNTSGNTAGTSTGRTFDEDRVILLTAHWIMEQ</sequence>
<organism evidence="3 4">
    <name type="scientific">Giesbergeria sinuosa</name>
    <dbReference type="NCBI Taxonomy" id="80883"/>
    <lineage>
        <taxon>Bacteria</taxon>
        <taxon>Pseudomonadati</taxon>
        <taxon>Pseudomonadota</taxon>
        <taxon>Betaproteobacteria</taxon>
        <taxon>Burkholderiales</taxon>
        <taxon>Comamonadaceae</taxon>
        <taxon>Giesbergeria</taxon>
    </lineage>
</organism>
<gene>
    <name evidence="3" type="ORF">ACFO6X_13680</name>
</gene>
<feature type="transmembrane region" description="Helical" evidence="2">
    <location>
        <begin position="20"/>
        <end position="40"/>
    </location>
</feature>
<feature type="region of interest" description="Disordered" evidence="1">
    <location>
        <begin position="231"/>
        <end position="289"/>
    </location>
</feature>
<dbReference type="Gene3D" id="3.30.700.10">
    <property type="entry name" value="Glycoprotein, Type 4 Pilin"/>
    <property type="match status" value="1"/>
</dbReference>
<dbReference type="Proteomes" id="UP001596001">
    <property type="component" value="Unassembled WGS sequence"/>
</dbReference>
<evidence type="ECO:0000313" key="3">
    <source>
        <dbReference type="EMBL" id="MFC4790032.1"/>
    </source>
</evidence>
<dbReference type="EMBL" id="JBHSHJ010000013">
    <property type="protein sequence ID" value="MFC4790032.1"/>
    <property type="molecule type" value="Genomic_DNA"/>
</dbReference>
<proteinExistence type="predicted"/>